<dbReference type="Gene3D" id="1.10.357.40">
    <property type="entry name" value="YbiA-like"/>
    <property type="match status" value="1"/>
</dbReference>
<dbReference type="SUPFAM" id="SSF143990">
    <property type="entry name" value="YbiA-like"/>
    <property type="match status" value="1"/>
</dbReference>
<dbReference type="RefSeq" id="XP_056553172.1">
    <property type="nucleotide sequence ID" value="XM_056701109.1"/>
</dbReference>
<proteinExistence type="predicted"/>
<name>A0A9W9RZ95_9EURO</name>
<comment type="caution">
    <text evidence="2">The sequence shown here is derived from an EMBL/GenBank/DDBJ whole genome shotgun (WGS) entry which is preliminary data.</text>
</comment>
<reference evidence="2" key="2">
    <citation type="journal article" date="2023" name="IMA Fungus">
        <title>Comparative genomic study of the Penicillium genus elucidates a diverse pangenome and 15 lateral gene transfer events.</title>
        <authorList>
            <person name="Petersen C."/>
            <person name="Sorensen T."/>
            <person name="Nielsen M.R."/>
            <person name="Sondergaard T.E."/>
            <person name="Sorensen J.L."/>
            <person name="Fitzpatrick D.A."/>
            <person name="Frisvad J.C."/>
            <person name="Nielsen K.L."/>
        </authorList>
    </citation>
    <scope>NUCLEOTIDE SEQUENCE</scope>
    <source>
        <strain evidence="2">IBT 29864</strain>
    </source>
</reference>
<dbReference type="InterPro" id="IPR037238">
    <property type="entry name" value="YbiA-like_sf"/>
</dbReference>
<accession>A0A9W9RZ95</accession>
<feature type="domain" description="NADAR" evidence="1">
    <location>
        <begin position="67"/>
        <end position="225"/>
    </location>
</feature>
<dbReference type="AlphaFoldDB" id="A0A9W9RZ95"/>
<dbReference type="InterPro" id="IPR012816">
    <property type="entry name" value="NADAR"/>
</dbReference>
<dbReference type="OrthoDB" id="206452at2759"/>
<reference evidence="2" key="1">
    <citation type="submission" date="2022-11" db="EMBL/GenBank/DDBJ databases">
        <authorList>
            <person name="Petersen C."/>
        </authorList>
    </citation>
    <scope>NUCLEOTIDE SEQUENCE</scope>
    <source>
        <strain evidence="2">IBT 29864</strain>
    </source>
</reference>
<evidence type="ECO:0000259" key="1">
    <source>
        <dbReference type="Pfam" id="PF08719"/>
    </source>
</evidence>
<dbReference type="Proteomes" id="UP001147782">
    <property type="component" value="Unassembled WGS sequence"/>
</dbReference>
<dbReference type="GeneID" id="81440288"/>
<sequence length="233" mass="26496">MPNWNPIKIPSNPAVGWSAQVRVLFATSETVPNVIQAPFATPAQVARRNALVGQFNGARMDTNNPVYFWKPEGDVGFLGQWWPSSFEWEHDGERYTYANAEQYMMHRKALLFAGPNHPIAQEIQKGWKLHPRVLRDLGRKIPNFAQEVWEQHRFEIVAEGSYLKFSQNKGLKQNLLATGNQELVEASPRDRIWGVGFGAKNASDNRSRWGLNLLGKALMEARSRLLKEEAGEK</sequence>
<gene>
    <name evidence="2" type="ORF">N7496_008190</name>
</gene>
<dbReference type="NCBIfam" id="TIGR02464">
    <property type="entry name" value="ribofla_fusion"/>
    <property type="match status" value="1"/>
</dbReference>
<dbReference type="Pfam" id="PF08719">
    <property type="entry name" value="NADAR"/>
    <property type="match status" value="1"/>
</dbReference>
<evidence type="ECO:0000313" key="2">
    <source>
        <dbReference type="EMBL" id="KAJ5368430.1"/>
    </source>
</evidence>
<protein>
    <recommendedName>
        <fullName evidence="1">NADAR domain-containing protein</fullName>
    </recommendedName>
</protein>
<evidence type="ECO:0000313" key="3">
    <source>
        <dbReference type="Proteomes" id="UP001147782"/>
    </source>
</evidence>
<dbReference type="CDD" id="cd15457">
    <property type="entry name" value="NADAR"/>
    <property type="match status" value="1"/>
</dbReference>
<keyword evidence="3" id="KW-1185">Reference proteome</keyword>
<organism evidence="2 3">
    <name type="scientific">Penicillium cataractarum</name>
    <dbReference type="NCBI Taxonomy" id="2100454"/>
    <lineage>
        <taxon>Eukaryota</taxon>
        <taxon>Fungi</taxon>
        <taxon>Dikarya</taxon>
        <taxon>Ascomycota</taxon>
        <taxon>Pezizomycotina</taxon>
        <taxon>Eurotiomycetes</taxon>
        <taxon>Eurotiomycetidae</taxon>
        <taxon>Eurotiales</taxon>
        <taxon>Aspergillaceae</taxon>
        <taxon>Penicillium</taxon>
    </lineage>
</organism>
<dbReference type="EMBL" id="JAPZBS010000007">
    <property type="protein sequence ID" value="KAJ5368430.1"/>
    <property type="molecule type" value="Genomic_DNA"/>
</dbReference>